<dbReference type="GeneID" id="39582320"/>
<proteinExistence type="predicted"/>
<organism evidence="2 3">
    <name type="scientific">Sodiomyces alkalinus (strain CBS 110278 / VKM F-3762 / F11)</name>
    <name type="common">Alkaliphilic filamentous fungus</name>
    <dbReference type="NCBI Taxonomy" id="1314773"/>
    <lineage>
        <taxon>Eukaryota</taxon>
        <taxon>Fungi</taxon>
        <taxon>Dikarya</taxon>
        <taxon>Ascomycota</taxon>
        <taxon>Pezizomycotina</taxon>
        <taxon>Sordariomycetes</taxon>
        <taxon>Hypocreomycetidae</taxon>
        <taxon>Glomerellales</taxon>
        <taxon>Plectosphaerellaceae</taxon>
        <taxon>Sodiomyces</taxon>
    </lineage>
</organism>
<protein>
    <submittedName>
        <fullName evidence="2">Uncharacterized protein</fullName>
    </submittedName>
</protein>
<reference evidence="2 3" key="1">
    <citation type="journal article" date="2018" name="Mol. Ecol.">
        <title>The obligate alkalophilic soda-lake fungus Sodiomyces alkalinus has shifted to a protein diet.</title>
        <authorList>
            <person name="Grum-Grzhimaylo A.A."/>
            <person name="Falkoski D.L."/>
            <person name="van den Heuvel J."/>
            <person name="Valero-Jimenez C.A."/>
            <person name="Min B."/>
            <person name="Choi I.G."/>
            <person name="Lipzen A."/>
            <person name="Daum C.G."/>
            <person name="Aanen D.K."/>
            <person name="Tsang A."/>
            <person name="Henrissat B."/>
            <person name="Bilanenko E.N."/>
            <person name="de Vries R.P."/>
            <person name="van Kan J.A.L."/>
            <person name="Grigoriev I.V."/>
            <person name="Debets A.J.M."/>
        </authorList>
    </citation>
    <scope>NUCLEOTIDE SEQUENCE [LARGE SCALE GENOMIC DNA]</scope>
    <source>
        <strain evidence="2 3">F11</strain>
    </source>
</reference>
<accession>A0A3N2Q9Y9</accession>
<dbReference type="AlphaFoldDB" id="A0A3N2Q9Y9"/>
<evidence type="ECO:0000256" key="1">
    <source>
        <dbReference type="SAM" id="MobiDB-lite"/>
    </source>
</evidence>
<sequence>MAICSYFFTLGQDGSHKATGLTGRALPGLLLNINRPPPVSNALGGQVAFLKFLQPSLAPPVAPANRSIPVSQRPVVREKEYNVKGAALVASFLEEQQRIAGKTHPPFHPAFTKPQFPSGLWSSTRREGNF</sequence>
<name>A0A3N2Q9Y9_SODAK</name>
<evidence type="ECO:0000313" key="2">
    <source>
        <dbReference type="EMBL" id="ROT43465.1"/>
    </source>
</evidence>
<keyword evidence="3" id="KW-1185">Reference proteome</keyword>
<dbReference type="RefSeq" id="XP_028471271.1">
    <property type="nucleotide sequence ID" value="XM_028613842.1"/>
</dbReference>
<gene>
    <name evidence="2" type="ORF">SODALDRAFT_355670</name>
</gene>
<feature type="region of interest" description="Disordered" evidence="1">
    <location>
        <begin position="103"/>
        <end position="130"/>
    </location>
</feature>
<evidence type="ECO:0000313" key="3">
    <source>
        <dbReference type="Proteomes" id="UP000272025"/>
    </source>
</evidence>
<dbReference type="EMBL" id="ML119051">
    <property type="protein sequence ID" value="ROT43465.1"/>
    <property type="molecule type" value="Genomic_DNA"/>
</dbReference>
<dbReference type="Proteomes" id="UP000272025">
    <property type="component" value="Unassembled WGS sequence"/>
</dbReference>